<organism evidence="1 2">
    <name type="scientific">Parahaliea maris</name>
    <dbReference type="NCBI Taxonomy" id="2716870"/>
    <lineage>
        <taxon>Bacteria</taxon>
        <taxon>Pseudomonadati</taxon>
        <taxon>Pseudomonadota</taxon>
        <taxon>Gammaproteobacteria</taxon>
        <taxon>Cellvibrionales</taxon>
        <taxon>Halieaceae</taxon>
        <taxon>Parahaliea</taxon>
    </lineage>
</organism>
<dbReference type="EMBL" id="VRZA01000004">
    <property type="protein sequence ID" value="TXS92758.1"/>
    <property type="molecule type" value="Genomic_DNA"/>
</dbReference>
<reference evidence="1 2" key="1">
    <citation type="submission" date="2019-08" db="EMBL/GenBank/DDBJ databases">
        <title>Parahaliea maris sp. nov., isolated from the surface seawater.</title>
        <authorList>
            <person name="Liu Y."/>
        </authorList>
    </citation>
    <scope>NUCLEOTIDE SEQUENCE [LARGE SCALE GENOMIC DNA]</scope>
    <source>
        <strain evidence="1 2">HSLHS9</strain>
    </source>
</reference>
<name>A0A5C8ZWF0_9GAMM</name>
<dbReference type="Proteomes" id="UP000321039">
    <property type="component" value="Unassembled WGS sequence"/>
</dbReference>
<comment type="caution">
    <text evidence="1">The sequence shown here is derived from an EMBL/GenBank/DDBJ whole genome shotgun (WGS) entry which is preliminary data.</text>
</comment>
<proteinExistence type="predicted"/>
<dbReference type="RefSeq" id="WP_148068761.1">
    <property type="nucleotide sequence ID" value="NZ_VRZA01000004.1"/>
</dbReference>
<sequence>MLLAEFAVDPDTIADWKALALIEARFGFHNGAVIPEFPKTWLRDLSQKARKELYGSAQYSKVEERLRDLKQGYLVGSGRPYLGDKSWFENARAQRDGKPFHRIVTPHEADADDVCDIWGLSDSDFDDLHDTQIQKKAKSYSEATCLLLANSKSIKFVDPYFSGRRGYQKGLRCLLEAAGMGKRRNFAKVEVHTSDLAVEKGKPFDLEHEKSLVRQNIPPLLTAGFEVIFYWWKDSGKKEVHPRYLMTERAGIRFDRGFNIPSELDAQEGVTDVTMMKPQKLNTEWNRYRPEATVFQSLDNFRVVGTAQE</sequence>
<dbReference type="AlphaFoldDB" id="A0A5C8ZWF0"/>
<keyword evidence="2" id="KW-1185">Reference proteome</keyword>
<gene>
    <name evidence="1" type="ORF">FV139_12340</name>
</gene>
<protein>
    <submittedName>
        <fullName evidence="1">Uncharacterized protein</fullName>
    </submittedName>
</protein>
<evidence type="ECO:0000313" key="2">
    <source>
        <dbReference type="Proteomes" id="UP000321039"/>
    </source>
</evidence>
<accession>A0A5C8ZWF0</accession>
<evidence type="ECO:0000313" key="1">
    <source>
        <dbReference type="EMBL" id="TXS92758.1"/>
    </source>
</evidence>